<dbReference type="HAMAP" id="MF_00316">
    <property type="entry name" value="MobA"/>
    <property type="match status" value="1"/>
</dbReference>
<reference evidence="11" key="2">
    <citation type="submission" date="2016-04" db="EMBL/GenBank/DDBJ databases">
        <title>First Complete Genome Sequence of a Subdivision 6 Acidobacterium.</title>
        <authorList>
            <person name="Huang S."/>
            <person name="Vieira S."/>
            <person name="Bunk B."/>
            <person name="Riedel T."/>
            <person name="Sproeer C."/>
            <person name="Overmann J."/>
        </authorList>
    </citation>
    <scope>NUCLEOTIDE SEQUENCE [LARGE SCALE GENOMIC DNA]</scope>
    <source>
        <strain evidence="11">DSM 100886 HEG_-6_39</strain>
    </source>
</reference>
<sequence>MSWTGVVLAGGRSQRFGGVDKTRLPLGGRTLLQRAVDTLAPMTSTCLVIGGAPVTGATVVPDRYPGAGPLGGLLTALDAIDSSHALILAADLPFISGSLLRDVQRAGADAAAAVVQHPDGRLALCLSVRRDCAPAVHEMWSRGARRMRDLENLAPCRRVLADATTARGALWNVNDPLTYARALEMTEHDCPAC</sequence>
<comment type="similarity">
    <text evidence="8">Belongs to the MobA family.</text>
</comment>
<dbReference type="STRING" id="1855912.LuPra_04483"/>
<comment type="caution">
    <text evidence="8">Lacks conserved residue(s) required for the propagation of feature annotation.</text>
</comment>
<dbReference type="CDD" id="cd02503">
    <property type="entry name" value="MobA"/>
    <property type="match status" value="1"/>
</dbReference>
<keyword evidence="6 8" id="KW-0342">GTP-binding</keyword>
<keyword evidence="2 8" id="KW-0808">Transferase</keyword>
<dbReference type="KEGG" id="abac:LuPra_04483"/>
<reference evidence="10 11" key="1">
    <citation type="journal article" date="2016" name="Genome Announc.">
        <title>First Complete Genome Sequence of a Subdivision 6 Acidobacterium Strain.</title>
        <authorList>
            <person name="Huang S."/>
            <person name="Vieira S."/>
            <person name="Bunk B."/>
            <person name="Riedel T."/>
            <person name="Sproer C."/>
            <person name="Overmann J."/>
        </authorList>
    </citation>
    <scope>NUCLEOTIDE SEQUENCE [LARGE SCALE GENOMIC DNA]</scope>
    <source>
        <strain evidence="11">DSM 100886 HEG_-6_39</strain>
    </source>
</reference>
<feature type="domain" description="MobA-like NTP transferase" evidence="9">
    <location>
        <begin position="5"/>
        <end position="148"/>
    </location>
</feature>
<dbReference type="GO" id="GO:0006777">
    <property type="term" value="P:Mo-molybdopterin cofactor biosynthetic process"/>
    <property type="evidence" value="ECO:0007669"/>
    <property type="project" value="UniProtKB-KW"/>
</dbReference>
<keyword evidence="1 8" id="KW-0963">Cytoplasm</keyword>
<dbReference type="AlphaFoldDB" id="A0A143PSE1"/>
<dbReference type="GO" id="GO:0046872">
    <property type="term" value="F:metal ion binding"/>
    <property type="evidence" value="ECO:0007669"/>
    <property type="project" value="UniProtKB-KW"/>
</dbReference>
<organism evidence="10 11">
    <name type="scientific">Luteitalea pratensis</name>
    <dbReference type="NCBI Taxonomy" id="1855912"/>
    <lineage>
        <taxon>Bacteria</taxon>
        <taxon>Pseudomonadati</taxon>
        <taxon>Acidobacteriota</taxon>
        <taxon>Vicinamibacteria</taxon>
        <taxon>Vicinamibacterales</taxon>
        <taxon>Vicinamibacteraceae</taxon>
        <taxon>Luteitalea</taxon>
    </lineage>
</organism>
<dbReference type="InterPro" id="IPR025877">
    <property type="entry name" value="MobA-like_NTP_Trfase"/>
</dbReference>
<keyword evidence="10" id="KW-0548">Nucleotidyltransferase</keyword>
<dbReference type="InterPro" id="IPR013482">
    <property type="entry name" value="Molybde_CF_guanTrfase"/>
</dbReference>
<comment type="domain">
    <text evidence="8">The N-terminal domain determines nucleotide recognition and specific binding, while the C-terminal domain determines the specific binding to the target protein.</text>
</comment>
<feature type="binding site" evidence="8">
    <location>
        <position position="91"/>
    </location>
    <ligand>
        <name>GTP</name>
        <dbReference type="ChEBI" id="CHEBI:37565"/>
    </ligand>
</feature>
<dbReference type="SUPFAM" id="SSF53448">
    <property type="entry name" value="Nucleotide-diphospho-sugar transferases"/>
    <property type="match status" value="1"/>
</dbReference>
<dbReference type="PANTHER" id="PTHR19136:SF81">
    <property type="entry name" value="MOLYBDENUM COFACTOR GUANYLYLTRANSFERASE"/>
    <property type="match status" value="1"/>
</dbReference>
<evidence type="ECO:0000256" key="5">
    <source>
        <dbReference type="ARBA" id="ARBA00022842"/>
    </source>
</evidence>
<feature type="binding site" evidence="8">
    <location>
        <begin position="8"/>
        <end position="10"/>
    </location>
    <ligand>
        <name>GTP</name>
        <dbReference type="ChEBI" id="CHEBI:37565"/>
    </ligand>
</feature>
<dbReference type="GO" id="GO:0005737">
    <property type="term" value="C:cytoplasm"/>
    <property type="evidence" value="ECO:0007669"/>
    <property type="project" value="UniProtKB-SubCell"/>
</dbReference>
<dbReference type="PANTHER" id="PTHR19136">
    <property type="entry name" value="MOLYBDENUM COFACTOR GUANYLYLTRANSFERASE"/>
    <property type="match status" value="1"/>
</dbReference>
<dbReference type="Gene3D" id="3.90.550.10">
    <property type="entry name" value="Spore Coat Polysaccharide Biosynthesis Protein SpsA, Chain A"/>
    <property type="match status" value="1"/>
</dbReference>
<dbReference type="GO" id="GO:0005525">
    <property type="term" value="F:GTP binding"/>
    <property type="evidence" value="ECO:0007669"/>
    <property type="project" value="UniProtKB-UniRule"/>
</dbReference>
<evidence type="ECO:0000313" key="11">
    <source>
        <dbReference type="Proteomes" id="UP000076079"/>
    </source>
</evidence>
<proteinExistence type="inferred from homology"/>
<evidence type="ECO:0000256" key="6">
    <source>
        <dbReference type="ARBA" id="ARBA00023134"/>
    </source>
</evidence>
<evidence type="ECO:0000256" key="4">
    <source>
        <dbReference type="ARBA" id="ARBA00022741"/>
    </source>
</evidence>
<protein>
    <recommendedName>
        <fullName evidence="8">Probable molybdenum cofactor guanylyltransferase</fullName>
        <shortName evidence="8">MoCo guanylyltransferase</shortName>
        <ecNumber evidence="8">2.7.7.77</ecNumber>
    </recommendedName>
    <alternativeName>
        <fullName evidence="8">GTP:molybdopterin guanylyltransferase</fullName>
    </alternativeName>
    <alternativeName>
        <fullName evidence="8">Mo-MPT guanylyltransferase</fullName>
    </alternativeName>
    <alternativeName>
        <fullName evidence="8">Molybdopterin guanylyltransferase</fullName>
    </alternativeName>
    <alternativeName>
        <fullName evidence="8">Molybdopterin-guanine dinucleotide synthase</fullName>
        <shortName evidence="8">MGD synthase</shortName>
    </alternativeName>
</protein>
<dbReference type="Pfam" id="PF12804">
    <property type="entry name" value="NTP_transf_3"/>
    <property type="match status" value="1"/>
</dbReference>
<evidence type="ECO:0000256" key="1">
    <source>
        <dbReference type="ARBA" id="ARBA00022490"/>
    </source>
</evidence>
<keyword evidence="7 8" id="KW-0501">Molybdenum cofactor biosynthesis</keyword>
<keyword evidence="5 8" id="KW-0460">Magnesium</keyword>
<evidence type="ECO:0000256" key="3">
    <source>
        <dbReference type="ARBA" id="ARBA00022723"/>
    </source>
</evidence>
<name>A0A143PSE1_LUTPR</name>
<comment type="cofactor">
    <cofactor evidence="8">
        <name>Mg(2+)</name>
        <dbReference type="ChEBI" id="CHEBI:18420"/>
    </cofactor>
</comment>
<keyword evidence="3 8" id="KW-0479">Metal-binding</keyword>
<comment type="function">
    <text evidence="8">Transfers a GMP moiety from GTP to Mo-molybdopterin (Mo-MPT) cofactor (Moco or molybdenum cofactor) to form Mo-molybdopterin guanine dinucleotide (Mo-MGD) cofactor.</text>
</comment>
<evidence type="ECO:0000259" key="9">
    <source>
        <dbReference type="Pfam" id="PF12804"/>
    </source>
</evidence>
<evidence type="ECO:0000256" key="2">
    <source>
        <dbReference type="ARBA" id="ARBA00022679"/>
    </source>
</evidence>
<feature type="binding site" evidence="8">
    <location>
        <position position="21"/>
    </location>
    <ligand>
        <name>GTP</name>
        <dbReference type="ChEBI" id="CHEBI:37565"/>
    </ligand>
</feature>
<evidence type="ECO:0000256" key="7">
    <source>
        <dbReference type="ARBA" id="ARBA00023150"/>
    </source>
</evidence>
<keyword evidence="11" id="KW-1185">Reference proteome</keyword>
<dbReference type="EC" id="2.7.7.77" evidence="8"/>
<accession>A0A143PSE1</accession>
<feature type="binding site" evidence="8">
    <location>
        <position position="91"/>
    </location>
    <ligand>
        <name>Mg(2+)</name>
        <dbReference type="ChEBI" id="CHEBI:18420"/>
    </ligand>
</feature>
<dbReference type="Proteomes" id="UP000076079">
    <property type="component" value="Chromosome"/>
</dbReference>
<evidence type="ECO:0000313" key="10">
    <source>
        <dbReference type="EMBL" id="AMY11236.1"/>
    </source>
</evidence>
<dbReference type="GO" id="GO:0061603">
    <property type="term" value="F:molybdenum cofactor guanylyltransferase activity"/>
    <property type="evidence" value="ECO:0007669"/>
    <property type="project" value="UniProtKB-EC"/>
</dbReference>
<comment type="catalytic activity">
    <reaction evidence="8">
        <text>Mo-molybdopterin + GTP + H(+) = Mo-molybdopterin guanine dinucleotide + diphosphate</text>
        <dbReference type="Rhea" id="RHEA:34243"/>
        <dbReference type="ChEBI" id="CHEBI:15378"/>
        <dbReference type="ChEBI" id="CHEBI:33019"/>
        <dbReference type="ChEBI" id="CHEBI:37565"/>
        <dbReference type="ChEBI" id="CHEBI:71302"/>
        <dbReference type="ChEBI" id="CHEBI:71310"/>
        <dbReference type="EC" id="2.7.7.77"/>
    </reaction>
</comment>
<gene>
    <name evidence="8 10" type="primary">mobA</name>
    <name evidence="10" type="ORF">LuPra_04483</name>
</gene>
<evidence type="ECO:0000256" key="8">
    <source>
        <dbReference type="HAMAP-Rule" id="MF_00316"/>
    </source>
</evidence>
<dbReference type="InterPro" id="IPR029044">
    <property type="entry name" value="Nucleotide-diphossugar_trans"/>
</dbReference>
<comment type="subcellular location">
    <subcellularLocation>
        <location evidence="8">Cytoplasm</location>
    </subcellularLocation>
</comment>
<dbReference type="EMBL" id="CP015136">
    <property type="protein sequence ID" value="AMY11236.1"/>
    <property type="molecule type" value="Genomic_DNA"/>
</dbReference>
<feature type="binding site" evidence="8">
    <location>
        <position position="62"/>
    </location>
    <ligand>
        <name>GTP</name>
        <dbReference type="ChEBI" id="CHEBI:37565"/>
    </ligand>
</feature>
<keyword evidence="4 8" id="KW-0547">Nucleotide-binding</keyword>